<dbReference type="AlphaFoldDB" id="A0A917AGH4"/>
<gene>
    <name evidence="2" type="ORF">GCM10011517_13220</name>
</gene>
<feature type="chain" id="PRO_5037564254" description="ATP-dependent protease ClpP, protease subunit" evidence="1">
    <location>
        <begin position="24"/>
        <end position="215"/>
    </location>
</feature>
<keyword evidence="3" id="KW-1185">Reference proteome</keyword>
<dbReference type="InterPro" id="IPR029045">
    <property type="entry name" value="ClpP/crotonase-like_dom_sf"/>
</dbReference>
<name>A0A917AGH4_9RHOB</name>
<sequence length="215" mass="23784">MRKLTKLAALIVCSFVQSQLVGAAEFFYLGESKTLLVMGETVPEDVGEFRHFVSEKNVETVILRGPGGALLAAFAIANEIQAKGLRTVVPEKGECASACSLMFIAGKDRKLEEGSRLGFHLPFLALEPESVKSYCQTVAPKPTGRRNFEYLLNEQSDPKCLTETYRMGFLHLSLFSKVIRESDISNEVIDIMIETPPESMSWFDADEAKGLNLVN</sequence>
<evidence type="ECO:0008006" key="4">
    <source>
        <dbReference type="Google" id="ProtNLM"/>
    </source>
</evidence>
<comment type="caution">
    <text evidence="2">The sequence shown here is derived from an EMBL/GenBank/DDBJ whole genome shotgun (WGS) entry which is preliminary data.</text>
</comment>
<dbReference type="RefSeq" id="WP_095595860.1">
    <property type="nucleotide sequence ID" value="NZ_BMKN01000001.1"/>
</dbReference>
<dbReference type="Gene3D" id="3.90.226.10">
    <property type="entry name" value="2-enoyl-CoA Hydratase, Chain A, domain 1"/>
    <property type="match status" value="1"/>
</dbReference>
<evidence type="ECO:0000256" key="1">
    <source>
        <dbReference type="SAM" id="SignalP"/>
    </source>
</evidence>
<reference evidence="2" key="2">
    <citation type="submission" date="2020-09" db="EMBL/GenBank/DDBJ databases">
        <authorList>
            <person name="Sun Q."/>
            <person name="Zhou Y."/>
        </authorList>
    </citation>
    <scope>NUCLEOTIDE SEQUENCE</scope>
    <source>
        <strain evidence="2">CGMCC 1.16012</strain>
    </source>
</reference>
<accession>A0A917AGH4</accession>
<proteinExistence type="predicted"/>
<evidence type="ECO:0000313" key="2">
    <source>
        <dbReference type="EMBL" id="GGE46830.1"/>
    </source>
</evidence>
<organism evidence="2 3">
    <name type="scientific">Actibacterium pelagium</name>
    <dbReference type="NCBI Taxonomy" id="2029103"/>
    <lineage>
        <taxon>Bacteria</taxon>
        <taxon>Pseudomonadati</taxon>
        <taxon>Pseudomonadota</taxon>
        <taxon>Alphaproteobacteria</taxon>
        <taxon>Rhodobacterales</taxon>
        <taxon>Roseobacteraceae</taxon>
        <taxon>Actibacterium</taxon>
    </lineage>
</organism>
<protein>
    <recommendedName>
        <fullName evidence="4">ATP-dependent protease ClpP, protease subunit</fullName>
    </recommendedName>
</protein>
<dbReference type="EMBL" id="BMKN01000001">
    <property type="protein sequence ID" value="GGE46830.1"/>
    <property type="molecule type" value="Genomic_DNA"/>
</dbReference>
<dbReference type="Proteomes" id="UP000606730">
    <property type="component" value="Unassembled WGS sequence"/>
</dbReference>
<reference evidence="2" key="1">
    <citation type="journal article" date="2014" name="Int. J. Syst. Evol. Microbiol.">
        <title>Complete genome sequence of Corynebacterium casei LMG S-19264T (=DSM 44701T), isolated from a smear-ripened cheese.</title>
        <authorList>
            <consortium name="US DOE Joint Genome Institute (JGI-PGF)"/>
            <person name="Walter F."/>
            <person name="Albersmeier A."/>
            <person name="Kalinowski J."/>
            <person name="Ruckert C."/>
        </authorList>
    </citation>
    <scope>NUCLEOTIDE SEQUENCE</scope>
    <source>
        <strain evidence="2">CGMCC 1.16012</strain>
    </source>
</reference>
<dbReference type="SUPFAM" id="SSF52096">
    <property type="entry name" value="ClpP/crotonase"/>
    <property type="match status" value="1"/>
</dbReference>
<dbReference type="OrthoDB" id="5936191at2"/>
<feature type="signal peptide" evidence="1">
    <location>
        <begin position="1"/>
        <end position="23"/>
    </location>
</feature>
<keyword evidence="1" id="KW-0732">Signal</keyword>
<evidence type="ECO:0000313" key="3">
    <source>
        <dbReference type="Proteomes" id="UP000606730"/>
    </source>
</evidence>